<dbReference type="InterPro" id="IPR052350">
    <property type="entry name" value="Metallo-dep_Lactonases"/>
</dbReference>
<sequence>MTIKPTNFDWLNLTVEETLEPELPICDPHHHLWDSRSDRASQRYLLDEILTDVTSGHNVVSTVFIECGSMYRSSGPDNLKPVGETEFVNGIAAMSASGLYGKPRVAAGIVGLADLMFGDAVGPVLDAHIAAGGGRFRGIRHRACWDPSKDVPNSQPTTIQDLYLNDQFREGFATLAPRNLSFEGWCYHPQIPQLADLARAFPETTIILNHFGGPLGIGPYKGKQDDYFPAWKNAITDLAKCPNVVAKLGGLAMEINGFDWHMKQRPPSSLELMEATRRFYEHVIEQFGPKRCMFESNFPVDKVSCSYNVLWNSFKRLTANYSDAEKADLFHDTANRVYRLG</sequence>
<comment type="similarity">
    <text evidence="1">Belongs to the metallo-dependent hydrolases superfamily.</text>
</comment>
<protein>
    <submittedName>
        <fullName evidence="3">Amidohydrolase family protein</fullName>
    </submittedName>
</protein>
<dbReference type="InterPro" id="IPR032466">
    <property type="entry name" value="Metal_Hydrolase"/>
</dbReference>
<dbReference type="Pfam" id="PF04909">
    <property type="entry name" value="Amidohydro_2"/>
    <property type="match status" value="1"/>
</dbReference>
<dbReference type="PANTHER" id="PTHR43569">
    <property type="entry name" value="AMIDOHYDROLASE"/>
    <property type="match status" value="1"/>
</dbReference>
<dbReference type="Gene3D" id="3.20.20.140">
    <property type="entry name" value="Metal-dependent hydrolases"/>
    <property type="match status" value="1"/>
</dbReference>
<evidence type="ECO:0000256" key="1">
    <source>
        <dbReference type="ARBA" id="ARBA00038310"/>
    </source>
</evidence>
<dbReference type="RefSeq" id="WP_207045111.1">
    <property type="nucleotide sequence ID" value="NZ_JAFLNC010000003.1"/>
</dbReference>
<name>A0ABS3F610_9PROT</name>
<dbReference type="EMBL" id="JAFLNC010000003">
    <property type="protein sequence ID" value="MBO0333963.1"/>
    <property type="molecule type" value="Genomic_DNA"/>
</dbReference>
<evidence type="ECO:0000313" key="4">
    <source>
        <dbReference type="Proteomes" id="UP000664761"/>
    </source>
</evidence>
<comment type="caution">
    <text evidence="3">The sequence shown here is derived from an EMBL/GenBank/DDBJ whole genome shotgun (WGS) entry which is preliminary data.</text>
</comment>
<feature type="domain" description="Amidohydrolase-related" evidence="2">
    <location>
        <begin position="26"/>
        <end position="340"/>
    </location>
</feature>
<evidence type="ECO:0000259" key="2">
    <source>
        <dbReference type="Pfam" id="PF04909"/>
    </source>
</evidence>
<organism evidence="3 4">
    <name type="scientific">Sneathiella sedimenti</name>
    <dbReference type="NCBI Taxonomy" id="2816034"/>
    <lineage>
        <taxon>Bacteria</taxon>
        <taxon>Pseudomonadati</taxon>
        <taxon>Pseudomonadota</taxon>
        <taxon>Alphaproteobacteria</taxon>
        <taxon>Sneathiellales</taxon>
        <taxon>Sneathiellaceae</taxon>
        <taxon>Sneathiella</taxon>
    </lineage>
</organism>
<dbReference type="PANTHER" id="PTHR43569:SF1">
    <property type="entry name" value="BLL3371 PROTEIN"/>
    <property type="match status" value="1"/>
</dbReference>
<proteinExistence type="inferred from homology"/>
<reference evidence="3 4" key="1">
    <citation type="submission" date="2021-03" db="EMBL/GenBank/DDBJ databases">
        <title>Sneathiella sp. CAU 1612 isolated from Kang Won-do.</title>
        <authorList>
            <person name="Kim W."/>
        </authorList>
    </citation>
    <scope>NUCLEOTIDE SEQUENCE [LARGE SCALE GENOMIC DNA]</scope>
    <source>
        <strain evidence="3 4">CAU 1612</strain>
    </source>
</reference>
<gene>
    <name evidence="3" type="ORF">J0X12_10070</name>
</gene>
<dbReference type="Proteomes" id="UP000664761">
    <property type="component" value="Unassembled WGS sequence"/>
</dbReference>
<dbReference type="InterPro" id="IPR006680">
    <property type="entry name" value="Amidohydro-rel"/>
</dbReference>
<dbReference type="SUPFAM" id="SSF51556">
    <property type="entry name" value="Metallo-dependent hydrolases"/>
    <property type="match status" value="1"/>
</dbReference>
<evidence type="ECO:0000313" key="3">
    <source>
        <dbReference type="EMBL" id="MBO0333963.1"/>
    </source>
</evidence>
<accession>A0ABS3F610</accession>
<keyword evidence="4" id="KW-1185">Reference proteome</keyword>